<gene>
    <name evidence="3" type="ORF">GCM10010339_79990</name>
</gene>
<dbReference type="PANTHER" id="PTHR33055:SF3">
    <property type="entry name" value="PUTATIVE TRANSPOSASE FOR IS117-RELATED"/>
    <property type="match status" value="1"/>
</dbReference>
<proteinExistence type="predicted"/>
<dbReference type="Gene3D" id="1.10.10.60">
    <property type="entry name" value="Homeodomain-like"/>
    <property type="match status" value="1"/>
</dbReference>
<evidence type="ECO:0000313" key="4">
    <source>
        <dbReference type="Proteomes" id="UP000655443"/>
    </source>
</evidence>
<dbReference type="InterPro" id="IPR009057">
    <property type="entry name" value="Homeodomain-like_sf"/>
</dbReference>
<dbReference type="Pfam" id="PF02371">
    <property type="entry name" value="Transposase_20"/>
    <property type="match status" value="1"/>
</dbReference>
<reference evidence="3" key="2">
    <citation type="submission" date="2020-09" db="EMBL/GenBank/DDBJ databases">
        <authorList>
            <person name="Sun Q."/>
            <person name="Ohkuma M."/>
        </authorList>
    </citation>
    <scope>NUCLEOTIDE SEQUENCE</scope>
    <source>
        <strain evidence="3">JCM 4714</strain>
    </source>
</reference>
<dbReference type="PANTHER" id="PTHR33055">
    <property type="entry name" value="TRANSPOSASE FOR INSERTION SEQUENCE ELEMENT IS1111A"/>
    <property type="match status" value="1"/>
</dbReference>
<dbReference type="GO" id="GO:0006313">
    <property type="term" value="P:DNA transposition"/>
    <property type="evidence" value="ECO:0007669"/>
    <property type="project" value="InterPro"/>
</dbReference>
<dbReference type="EMBL" id="BMVG01000040">
    <property type="protein sequence ID" value="GHE13345.1"/>
    <property type="molecule type" value="Genomic_DNA"/>
</dbReference>
<dbReference type="InterPro" id="IPR003346">
    <property type="entry name" value="Transposase_20"/>
</dbReference>
<accession>A0A918YRS2</accession>
<keyword evidence="4" id="KW-1185">Reference proteome</keyword>
<protein>
    <recommendedName>
        <fullName evidence="2">Transposase IS116/IS110/IS902 C-terminal domain-containing protein</fullName>
    </recommendedName>
</protein>
<dbReference type="InterPro" id="IPR002514">
    <property type="entry name" value="Transposase_8"/>
</dbReference>
<dbReference type="SUPFAM" id="SSF46689">
    <property type="entry name" value="Homeodomain-like"/>
    <property type="match status" value="1"/>
</dbReference>
<dbReference type="GO" id="GO:0004803">
    <property type="term" value="F:transposase activity"/>
    <property type="evidence" value="ECO:0007669"/>
    <property type="project" value="InterPro"/>
</dbReference>
<sequence>MRCVRIVIETGKPIPEVAEELGVHPRTLHSWVSRRRRNRSASSHRSVPSFIGAELAPPPAAAAKLSTARIETALRRADRIRGVKESAAELRTILQRPHLRQDPLVEQAMGTQAQRLLATLDAECVSVDQLADACLDAFRQHPDYEVITSFPGLADLSGARVLADIGDDRARFADARCLKAFAGSAPVTRTSGRSTVVTHRRVKNDRLASVGFTWAFSALVGSPGARAHYDRRRAAGDRHAAALRNLFNRFLGCLYHCLQYGDLYAEMTAFPILEPVETAAA</sequence>
<dbReference type="Proteomes" id="UP000655443">
    <property type="component" value="Unassembled WGS sequence"/>
</dbReference>
<feature type="region of interest" description="Disordered" evidence="1">
    <location>
        <begin position="32"/>
        <end position="51"/>
    </location>
</feature>
<comment type="caution">
    <text evidence="3">The sequence shown here is derived from an EMBL/GenBank/DDBJ whole genome shotgun (WGS) entry which is preliminary data.</text>
</comment>
<evidence type="ECO:0000313" key="3">
    <source>
        <dbReference type="EMBL" id="GHE13345.1"/>
    </source>
</evidence>
<organism evidence="3 4">
    <name type="scientific">Streptomyces alanosinicus</name>
    <dbReference type="NCBI Taxonomy" id="68171"/>
    <lineage>
        <taxon>Bacteria</taxon>
        <taxon>Bacillati</taxon>
        <taxon>Actinomycetota</taxon>
        <taxon>Actinomycetes</taxon>
        <taxon>Kitasatosporales</taxon>
        <taxon>Streptomycetaceae</taxon>
        <taxon>Streptomyces</taxon>
    </lineage>
</organism>
<dbReference type="GO" id="GO:0003677">
    <property type="term" value="F:DNA binding"/>
    <property type="evidence" value="ECO:0007669"/>
    <property type="project" value="InterPro"/>
</dbReference>
<evidence type="ECO:0000259" key="2">
    <source>
        <dbReference type="Pfam" id="PF02371"/>
    </source>
</evidence>
<feature type="domain" description="Transposase IS116/IS110/IS902 C-terminal" evidence="2">
    <location>
        <begin position="145"/>
        <end position="229"/>
    </location>
</feature>
<dbReference type="AlphaFoldDB" id="A0A918YRS2"/>
<dbReference type="InterPro" id="IPR047650">
    <property type="entry name" value="Transpos_IS110"/>
</dbReference>
<reference evidence="3" key="1">
    <citation type="journal article" date="2014" name="Int. J. Syst. Evol. Microbiol.">
        <title>Complete genome sequence of Corynebacterium casei LMG S-19264T (=DSM 44701T), isolated from a smear-ripened cheese.</title>
        <authorList>
            <consortium name="US DOE Joint Genome Institute (JGI-PGF)"/>
            <person name="Walter F."/>
            <person name="Albersmeier A."/>
            <person name="Kalinowski J."/>
            <person name="Ruckert C."/>
        </authorList>
    </citation>
    <scope>NUCLEOTIDE SEQUENCE</scope>
    <source>
        <strain evidence="3">JCM 4714</strain>
    </source>
</reference>
<dbReference type="Pfam" id="PF01527">
    <property type="entry name" value="HTH_Tnp_1"/>
    <property type="match status" value="1"/>
</dbReference>
<evidence type="ECO:0000256" key="1">
    <source>
        <dbReference type="SAM" id="MobiDB-lite"/>
    </source>
</evidence>
<name>A0A918YRS2_9ACTN</name>